<name>A0A420XV41_9ACTN</name>
<evidence type="ECO:0000256" key="1">
    <source>
        <dbReference type="SAM" id="Phobius"/>
    </source>
</evidence>
<keyword evidence="3" id="KW-1185">Reference proteome</keyword>
<dbReference type="AlphaFoldDB" id="A0A420XV41"/>
<accession>A0A420XV41</accession>
<dbReference type="Pfam" id="PF14155">
    <property type="entry name" value="DUF4307"/>
    <property type="match status" value="1"/>
</dbReference>
<keyword evidence="1" id="KW-0472">Membrane</keyword>
<dbReference type="EMBL" id="RBWV01000002">
    <property type="protein sequence ID" value="RKS80704.1"/>
    <property type="molecule type" value="Genomic_DNA"/>
</dbReference>
<dbReference type="Proteomes" id="UP000281955">
    <property type="component" value="Unassembled WGS sequence"/>
</dbReference>
<proteinExistence type="predicted"/>
<keyword evidence="1" id="KW-1133">Transmembrane helix</keyword>
<dbReference type="RefSeq" id="WP_183061556.1">
    <property type="nucleotide sequence ID" value="NZ_RBWV01000002.1"/>
</dbReference>
<reference evidence="2 3" key="1">
    <citation type="submission" date="2018-10" db="EMBL/GenBank/DDBJ databases">
        <title>Genomic Encyclopedia of Archaeal and Bacterial Type Strains, Phase II (KMG-II): from individual species to whole genera.</title>
        <authorList>
            <person name="Goeker M."/>
        </authorList>
    </citation>
    <scope>NUCLEOTIDE SEQUENCE [LARGE SCALE GENOMIC DNA]</scope>
    <source>
        <strain evidence="2 3">RP-AC37</strain>
    </source>
</reference>
<dbReference type="InterPro" id="IPR025443">
    <property type="entry name" value="DUF4307"/>
</dbReference>
<dbReference type="InParanoid" id="A0A420XV41"/>
<gene>
    <name evidence="2" type="ORF">CLV35_0170</name>
</gene>
<evidence type="ECO:0000313" key="3">
    <source>
        <dbReference type="Proteomes" id="UP000281955"/>
    </source>
</evidence>
<feature type="transmembrane region" description="Helical" evidence="1">
    <location>
        <begin position="29"/>
        <end position="50"/>
    </location>
</feature>
<organism evidence="2 3">
    <name type="scientific">Motilibacter peucedani</name>
    <dbReference type="NCBI Taxonomy" id="598650"/>
    <lineage>
        <taxon>Bacteria</taxon>
        <taxon>Bacillati</taxon>
        <taxon>Actinomycetota</taxon>
        <taxon>Actinomycetes</taxon>
        <taxon>Motilibacterales</taxon>
        <taxon>Motilibacteraceae</taxon>
        <taxon>Motilibacter</taxon>
    </lineage>
</organism>
<sequence>MNPTPSTTSAGGGVPADRYGRPATGRRPLAYAAAALLAVLAVAWVAWVALGGSDPVSAQVQGFEEVAPRVVRARVVVTAPPDAAVRCTLRALDEDRAVVGRAALELPAGARSRGASVDIRVLTSASSVEEVGCSPA</sequence>
<comment type="caution">
    <text evidence="2">The sequence shown here is derived from an EMBL/GenBank/DDBJ whole genome shotgun (WGS) entry which is preliminary data.</text>
</comment>
<evidence type="ECO:0000313" key="2">
    <source>
        <dbReference type="EMBL" id="RKS80704.1"/>
    </source>
</evidence>
<keyword evidence="1" id="KW-0812">Transmembrane</keyword>
<protein>
    <submittedName>
        <fullName evidence="2">Uncharacterized protein DUF4307</fullName>
    </submittedName>
</protein>